<evidence type="ECO:0000256" key="4">
    <source>
        <dbReference type="RuleBase" id="RU361203"/>
    </source>
</evidence>
<dbReference type="Gene3D" id="2.60.40.380">
    <property type="entry name" value="Purple acid phosphatase-like, N-terminal"/>
    <property type="match status" value="1"/>
</dbReference>
<comment type="catalytic activity">
    <reaction evidence="4">
        <text>a phosphate monoester + H2O = an alcohol + phosphate</text>
        <dbReference type="Rhea" id="RHEA:15017"/>
        <dbReference type="ChEBI" id="CHEBI:15377"/>
        <dbReference type="ChEBI" id="CHEBI:30879"/>
        <dbReference type="ChEBI" id="CHEBI:43474"/>
        <dbReference type="ChEBI" id="CHEBI:67140"/>
        <dbReference type="EC" id="3.1.3.2"/>
    </reaction>
</comment>
<evidence type="ECO:0000256" key="1">
    <source>
        <dbReference type="ARBA" id="ARBA00022729"/>
    </source>
</evidence>
<keyword evidence="8" id="KW-1185">Reference proteome</keyword>
<evidence type="ECO:0000259" key="5">
    <source>
        <dbReference type="Pfam" id="PF00149"/>
    </source>
</evidence>
<keyword evidence="1 4" id="KW-0732">Signal</keyword>
<dbReference type="GO" id="GO:0003993">
    <property type="term" value="F:acid phosphatase activity"/>
    <property type="evidence" value="ECO:0007669"/>
    <property type="project" value="UniProtKB-EC"/>
</dbReference>
<feature type="domain" description="Calcineurin-like phosphoesterase" evidence="5">
    <location>
        <begin position="134"/>
        <end position="382"/>
    </location>
</feature>
<evidence type="ECO:0000313" key="7">
    <source>
        <dbReference type="EMBL" id="OQS03682.1"/>
    </source>
</evidence>
<reference evidence="6 8" key="1">
    <citation type="journal article" date="2014" name="Genome Biol. Evol.">
        <title>The secreted proteins of Achlya hypogyna and Thraustotheca clavata identify the ancestral oomycete secretome and reveal gene acquisitions by horizontal gene transfer.</title>
        <authorList>
            <person name="Misner I."/>
            <person name="Blouin N."/>
            <person name="Leonard G."/>
            <person name="Richards T.A."/>
            <person name="Lane C.E."/>
        </authorList>
    </citation>
    <scope>NUCLEOTIDE SEQUENCE</scope>
    <source>
        <strain evidence="6 8">ATCC 34112</strain>
    </source>
</reference>
<dbReference type="SUPFAM" id="SSF49363">
    <property type="entry name" value="Purple acid phosphatase, N-terminal domain"/>
    <property type="match status" value="1"/>
</dbReference>
<dbReference type="InterPro" id="IPR004843">
    <property type="entry name" value="Calcineurin-like_PHP"/>
</dbReference>
<keyword evidence="3" id="KW-0325">Glycoprotein</keyword>
<dbReference type="PANTHER" id="PTHR22953:SF153">
    <property type="entry name" value="PURPLE ACID PHOSPHATASE"/>
    <property type="match status" value="1"/>
</dbReference>
<dbReference type="EMBL" id="KM038048">
    <property type="protein sequence ID" value="AIG55509.1"/>
    <property type="molecule type" value="Genomic_DNA"/>
</dbReference>
<dbReference type="InterPro" id="IPR039331">
    <property type="entry name" value="PAPs-like"/>
</dbReference>
<dbReference type="Pfam" id="PF00149">
    <property type="entry name" value="Metallophos"/>
    <property type="match status" value="1"/>
</dbReference>
<feature type="signal peptide" evidence="4">
    <location>
        <begin position="1"/>
        <end position="16"/>
    </location>
</feature>
<dbReference type="EMBL" id="JNBS01000804">
    <property type="protein sequence ID" value="OQS03682.1"/>
    <property type="molecule type" value="Genomic_DNA"/>
</dbReference>
<dbReference type="STRING" id="74557.A0A0A7CM69"/>
<dbReference type="Proteomes" id="UP000243217">
    <property type="component" value="Unassembled WGS sequence"/>
</dbReference>
<dbReference type="OrthoDB" id="45007at2759"/>
<accession>A0A0A7CM69</accession>
<comment type="similarity">
    <text evidence="4">Belongs to the metallophosphoesterase superfamily. Purple acid phosphatase family.</text>
</comment>
<dbReference type="SUPFAM" id="SSF56300">
    <property type="entry name" value="Metallo-dependent phosphatases"/>
    <property type="match status" value="1"/>
</dbReference>
<evidence type="ECO:0000256" key="2">
    <source>
        <dbReference type="ARBA" id="ARBA00022801"/>
    </source>
</evidence>
<dbReference type="AlphaFoldDB" id="A0A0A7CM69"/>
<gene>
    <name evidence="7" type="ORF">THRCLA_04000</name>
</gene>
<evidence type="ECO:0000256" key="3">
    <source>
        <dbReference type="ARBA" id="ARBA00023180"/>
    </source>
</evidence>
<dbReference type="Gene3D" id="3.60.21.10">
    <property type="match status" value="1"/>
</dbReference>
<dbReference type="InterPro" id="IPR041792">
    <property type="entry name" value="MPP_PAP"/>
</dbReference>
<keyword evidence="2 4" id="KW-0378">Hydrolase</keyword>
<dbReference type="PANTHER" id="PTHR22953">
    <property type="entry name" value="ACID PHOSPHATASE RELATED"/>
    <property type="match status" value="1"/>
</dbReference>
<evidence type="ECO:0000313" key="8">
    <source>
        <dbReference type="Proteomes" id="UP000243217"/>
    </source>
</evidence>
<organism evidence="6">
    <name type="scientific">Thraustotheca clavata</name>
    <dbReference type="NCBI Taxonomy" id="74557"/>
    <lineage>
        <taxon>Eukaryota</taxon>
        <taxon>Sar</taxon>
        <taxon>Stramenopiles</taxon>
        <taxon>Oomycota</taxon>
        <taxon>Saprolegniomycetes</taxon>
        <taxon>Saprolegniales</taxon>
        <taxon>Achlyaceae</taxon>
        <taxon>Thraustotheca</taxon>
    </lineage>
</organism>
<dbReference type="CDD" id="cd00839">
    <property type="entry name" value="MPP_PAPs"/>
    <property type="match status" value="1"/>
</dbReference>
<dbReference type="GO" id="GO:0046872">
    <property type="term" value="F:metal ion binding"/>
    <property type="evidence" value="ECO:0007669"/>
    <property type="project" value="InterPro"/>
</dbReference>
<evidence type="ECO:0000313" key="6">
    <source>
        <dbReference type="EMBL" id="AIG55509.1"/>
    </source>
</evidence>
<dbReference type="InterPro" id="IPR029052">
    <property type="entry name" value="Metallo-depent_PP-like"/>
</dbReference>
<name>A0A0A7CM69_9STRA</name>
<protein>
    <recommendedName>
        <fullName evidence="4">Purple acid phosphatase</fullName>
        <ecNumber evidence="4">3.1.3.2</ecNumber>
    </recommendedName>
</protein>
<dbReference type="EC" id="3.1.3.2" evidence="4"/>
<feature type="chain" id="PRO_5005109541" description="Purple acid phosphatase" evidence="4">
    <location>
        <begin position="17"/>
        <end position="485"/>
    </location>
</feature>
<proteinExistence type="inferred from homology"/>
<sequence length="485" mass="53308">MFKIASLIASAGFVSGASLVEQVHLGAATSEIDCDDGISVEFASASDKPMTVSYSAKGHSSKSATTTVESYSVTSTPYNYTSPFFHTALLCDLKSTTTYSYEITEGKEERGDSLFKSKFVTPPSRGSDDVPTVFGIVGDIGSEHIMDTLKSMAAGMNGTAAQALFVLGDYAYANGQHEQWDAWYNQGQDIFSTVPTLGINGNHETIKGGGATKPKDKNKYFAENYIGYIHRSNNPITAAQKKALRTYFSVDIGLVHCVFLDDYAGTRGEDKSFIGSQEWLDERNLQLKWLKDDLSSVKRKKTPWVLVLKHNPYYNTWNKHQCQCDTTRFEISDPERCWKGIYDNSSDAAVAKQPHCANQAKFEDVFLKYGVNMVIAGHVHAYERTAPIVKNKVDNKKGIVYITTGAGGHGNICDRLDMIPSWSVAATSKSFATTTLVATEDDLSVYTIDNKDLIILDSFKLTEDGVVDLQRNIDQNGGGDCNDDD</sequence>
<dbReference type="InterPro" id="IPR008963">
    <property type="entry name" value="Purple_acid_Pase-like_N"/>
</dbReference>